<dbReference type="GO" id="GO:0003887">
    <property type="term" value="F:DNA-directed DNA polymerase activity"/>
    <property type="evidence" value="ECO:0007669"/>
    <property type="project" value="UniProtKB-KW"/>
</dbReference>
<dbReference type="Gene3D" id="3.30.420.10">
    <property type="entry name" value="Ribonuclease H-like superfamily/Ribonuclease H"/>
    <property type="match status" value="1"/>
</dbReference>
<dbReference type="CDD" id="cd05534">
    <property type="entry name" value="POLBc_zeta"/>
    <property type="match status" value="1"/>
</dbReference>
<dbReference type="EMBL" id="ML735219">
    <property type="protein sequence ID" value="KAE8395258.1"/>
    <property type="molecule type" value="Genomic_DNA"/>
</dbReference>
<dbReference type="Pfam" id="PF00136">
    <property type="entry name" value="DNA_pol_B"/>
    <property type="match status" value="1"/>
</dbReference>
<organism evidence="27">
    <name type="scientific">Petromyces alliaceus</name>
    <name type="common">Aspergillus alliaceus</name>
    <dbReference type="NCBI Taxonomy" id="209559"/>
    <lineage>
        <taxon>Eukaryota</taxon>
        <taxon>Fungi</taxon>
        <taxon>Dikarya</taxon>
        <taxon>Ascomycota</taxon>
        <taxon>Pezizomycotina</taxon>
        <taxon>Eurotiomycetes</taxon>
        <taxon>Eurotiomycetidae</taxon>
        <taxon>Eurotiales</taxon>
        <taxon>Aspergillaceae</taxon>
        <taxon>Aspergillus</taxon>
        <taxon>Aspergillus subgen. Circumdati</taxon>
    </lineage>
</organism>
<keyword evidence="10 20" id="KW-0863">Zinc-finger</keyword>
<feature type="region of interest" description="Disordered" evidence="21">
    <location>
        <begin position="425"/>
        <end position="482"/>
    </location>
</feature>
<evidence type="ECO:0000259" key="24">
    <source>
        <dbReference type="Pfam" id="PF14260"/>
    </source>
</evidence>
<keyword evidence="11 20" id="KW-0862">Zinc</keyword>
<keyword evidence="9" id="KW-0227">DNA damage</keyword>
<dbReference type="GO" id="GO:0000724">
    <property type="term" value="P:double-strand break repair via homologous recombination"/>
    <property type="evidence" value="ECO:0007669"/>
    <property type="project" value="TreeGrafter"/>
</dbReference>
<dbReference type="InterPro" id="IPR017964">
    <property type="entry name" value="DNA-dir_DNA_pol_B_CS"/>
</dbReference>
<protein>
    <recommendedName>
        <fullName evidence="20">DNA polymerase</fullName>
        <ecNumber evidence="20">2.7.7.7</ecNumber>
    </recommendedName>
</protein>
<keyword evidence="15 20" id="KW-0238">DNA-binding</keyword>
<dbReference type="InterPro" id="IPR025687">
    <property type="entry name" value="Znf-C4pol"/>
</dbReference>
<keyword evidence="7 20" id="KW-0235">DNA replication</keyword>
<proteinExistence type="inferred from homology"/>
<sequence>MEPFQVRLNCVDHYQAAPSEFDPPFPYRDGSTGKCDRPKVPVIRIFGATETGQKVCVHVHGAFPYLYVPYDGDLSPEEVGRATKDLHIAIDHALALNYRRNANDKKAAFVAHITLVKGVPFYGYHVGYRFFFKIYLLCPTYTTRVADLLLQGAVLKQSLQPYESHLQYIPQWMCDYSLYGCAYMKCSKVKFRSPIPEYLELSDLSHRWHDRSIQPDNISDASDLPKQSHCPLEVDVCVQDILNRLEVRERPIHHDFTEYLNPPTQNERLVPSMQGLWQDETRRRKKRLGLIDPGSSPFGAEELVSLSADPRSPYSGVWIHEDEYRQMTLRAVAEERRQHGGGEVNIEDVLVPDPLGESVKTVLESVEDLYPDKHEFLNLQAPRDFEINESANADAYINENVSLSAAFDDGSYCSDNDDITDLFSEEDDEEEETDAVDDPLADALSRSPSENSLEPNTRLANDSTKDTQLINPTGGYRSGSYALGRLEYPNTQEKIRDDLQVVERSLKRSESEVINQIQHNKRPRHTNKPLQNPKIKSKVWPQPEVARADIAEFEDMAHRHASFKGSQSRPLPQSRVYPQGNGQNSRLHFPVVKDPNDPMTILRFSQDGEPSKATQGIAGKTNFSESDIEVSKDMSEMESSPPLPSSSSETKSNELNHHLLNLVPKIYETFNIRPNARIGCLRLVCPSPSEVLSTFSEYGYPSVIYTKAHYSNEDDVPDRPRDYAGRQFRLQGSGIHYLPDFDSSGRSPAMLGGQNAMLRDRQEQEQIDQWLRESSTSKTWEFAPMPPSRSEVIQWFESRQSEPEGETVQSEQHSREPKPKTKLNILSQIEGPTQKNEYGFKYSQKDASVEYQTQYMSIMSLEVHVNTRGVLAPNPEEDEIACISWCIQTDDEDLDVNSHISGVHVGMVFQGKYDAPEVKLTKALRIDIEHESTELDLINRLIDIVRLYDPDIITGYEVHNGSWGYVIERARKKYDFDICDELSRVKSQAHGRFGKDADRWGFNHTSSIRVTGRHMINIWRAMRGELNLLQYSMENVVFHLLHRRIPHYSFRDLTEWYQSGKPRDLMKLVDYFVSRVQMNLEILESNEFVPRTSEQARLLGIDFFSVFSRGSQFKVESLMFRIAKPENFLLVSPSKKQVGQQNALECLPLVMEPQSDFYTNPLLVLDFQSLYPSIMIAYNYCYSTFLGRVHQWRGRDKMGFTEYERQPRILELLKDKINIAPNGMMYAKSEVRKSLLARMLAEILETRVMVKTGMKLDKDDKALQRLLNNRQLALKLIANVTYGYTSASFSGRMPCSEIADSIVQSGRETLEKAIALIHSVERWGAEVVYGDTDSLFVHLKGRTRDEAFDIGEEIAKAVTDMNPTPVKLKFEKVYHPCILLAKKRYVGFKYEHRDQKEPEFDAKGIETVRRDGTPAEQKIEEKALKLLFRTADLSQVKRYFQKQCTKILQGRVSIQDFCFAREVKLGKYSERGLPPPGALISTKKMLEDPRLEPQYGERIPYVVVAGAPGSRLIDRCVPPETLLQDAQLDLDAEYYITKNIIPPLERIFNLVGANVRQWYDEMPKVQRIRRVEGTATSSGKDAKKTTLESYMKSSTCIVCKAKLDDTDVPVCTECMRQPHISLLDLVTRQRHAEKSVSDLLRVCRSCMGVPFDDEVKCDSKDCPVFYSRTRYVANWRHTKAVLDPVVNLLQDKSENALEW</sequence>
<dbReference type="PANTHER" id="PTHR45812">
    <property type="entry name" value="DNA POLYMERASE ZETA CATALYTIC SUBUNIT"/>
    <property type="match status" value="1"/>
</dbReference>
<dbReference type="Gene3D" id="1.10.132.60">
    <property type="entry name" value="DNA polymerase family B, C-terminal domain"/>
    <property type="match status" value="1"/>
</dbReference>
<dbReference type="FunFam" id="1.10.287.690:FF:000002">
    <property type="entry name" value="DNA polymerase zeta"/>
    <property type="match status" value="1"/>
</dbReference>
<dbReference type="SUPFAM" id="SSF56672">
    <property type="entry name" value="DNA/RNA polymerases"/>
    <property type="match status" value="1"/>
</dbReference>
<evidence type="ECO:0000256" key="11">
    <source>
        <dbReference type="ARBA" id="ARBA00022833"/>
    </source>
</evidence>
<dbReference type="InterPro" id="IPR042087">
    <property type="entry name" value="DNA_pol_B_thumb"/>
</dbReference>
<dbReference type="PROSITE" id="PS00116">
    <property type="entry name" value="DNA_POLYMERASE_B"/>
    <property type="match status" value="1"/>
</dbReference>
<evidence type="ECO:0000259" key="25">
    <source>
        <dbReference type="Pfam" id="PF24055"/>
    </source>
</evidence>
<feature type="domain" description="DNA polymerase delta/zeta catalytic subunit N-terminal" evidence="25">
    <location>
        <begin position="61"/>
        <end position="141"/>
    </location>
</feature>
<feature type="domain" description="DNA-directed DNA polymerase family B multifunctional" evidence="22">
    <location>
        <begin position="1103"/>
        <end position="1549"/>
    </location>
</feature>
<comment type="subcellular location">
    <subcellularLocation>
        <location evidence="2 20">Nucleus</location>
    </subcellularLocation>
</comment>
<dbReference type="InterPro" id="IPR006172">
    <property type="entry name" value="DNA-dir_DNA_pol_B"/>
</dbReference>
<dbReference type="InterPro" id="IPR012337">
    <property type="entry name" value="RNaseH-like_sf"/>
</dbReference>
<dbReference type="Proteomes" id="UP000326877">
    <property type="component" value="Unassembled WGS sequence"/>
</dbReference>
<comment type="catalytic activity">
    <reaction evidence="18 20">
        <text>DNA(n) + a 2'-deoxyribonucleoside 5'-triphosphate = DNA(n+1) + diphosphate</text>
        <dbReference type="Rhea" id="RHEA:22508"/>
        <dbReference type="Rhea" id="RHEA-COMP:17339"/>
        <dbReference type="Rhea" id="RHEA-COMP:17340"/>
        <dbReference type="ChEBI" id="CHEBI:33019"/>
        <dbReference type="ChEBI" id="CHEBI:61560"/>
        <dbReference type="ChEBI" id="CHEBI:173112"/>
        <dbReference type="EC" id="2.7.7.7"/>
    </reaction>
</comment>
<feature type="compositionally biased region" description="Low complexity" evidence="21">
    <location>
        <begin position="637"/>
        <end position="649"/>
    </location>
</feature>
<dbReference type="SMART" id="SM00486">
    <property type="entry name" value="POLBc"/>
    <property type="match status" value="1"/>
</dbReference>
<evidence type="ECO:0000256" key="19">
    <source>
        <dbReference type="ARBA" id="ARBA00066055"/>
    </source>
</evidence>
<evidence type="ECO:0000256" key="17">
    <source>
        <dbReference type="ARBA" id="ARBA00023242"/>
    </source>
</evidence>
<evidence type="ECO:0000259" key="26">
    <source>
        <dbReference type="Pfam" id="PF24065"/>
    </source>
</evidence>
<dbReference type="Gene3D" id="1.10.287.690">
    <property type="entry name" value="Helix hairpin bin"/>
    <property type="match status" value="1"/>
</dbReference>
<evidence type="ECO:0000256" key="13">
    <source>
        <dbReference type="ARBA" id="ARBA00023004"/>
    </source>
</evidence>
<dbReference type="InterPro" id="IPR006134">
    <property type="entry name" value="DNA-dir_DNA_pol_B_multi_dom"/>
</dbReference>
<dbReference type="FunFam" id="3.30.420.10:FF:000024">
    <property type="entry name" value="DNA polymerase zeta catalytic subunit"/>
    <property type="match status" value="1"/>
</dbReference>
<feature type="domain" description="C4-type zinc-finger of DNA polymerase delta" evidence="24">
    <location>
        <begin position="1596"/>
        <end position="1668"/>
    </location>
</feature>
<feature type="domain" description="DNA-directed DNA polymerase family B exonuclease" evidence="23">
    <location>
        <begin position="842"/>
        <end position="1036"/>
    </location>
</feature>
<evidence type="ECO:0000256" key="21">
    <source>
        <dbReference type="SAM" id="MobiDB-lite"/>
    </source>
</evidence>
<dbReference type="GO" id="GO:0016035">
    <property type="term" value="C:zeta DNA polymerase complex"/>
    <property type="evidence" value="ECO:0007669"/>
    <property type="project" value="InterPro"/>
</dbReference>
<dbReference type="InterPro" id="IPR056447">
    <property type="entry name" value="REV3_N"/>
</dbReference>
<evidence type="ECO:0000256" key="1">
    <source>
        <dbReference type="ARBA" id="ARBA00001966"/>
    </source>
</evidence>
<evidence type="ECO:0000313" key="27">
    <source>
        <dbReference type="EMBL" id="KAE8395258.1"/>
    </source>
</evidence>
<dbReference type="EC" id="2.7.7.7" evidence="20"/>
<evidence type="ECO:0000256" key="15">
    <source>
        <dbReference type="ARBA" id="ARBA00023125"/>
    </source>
</evidence>
<dbReference type="GO" id="GO:0006260">
    <property type="term" value="P:DNA replication"/>
    <property type="evidence" value="ECO:0007669"/>
    <property type="project" value="UniProtKB-KW"/>
</dbReference>
<evidence type="ECO:0000259" key="23">
    <source>
        <dbReference type="Pfam" id="PF03104"/>
    </source>
</evidence>
<dbReference type="GO" id="GO:0000166">
    <property type="term" value="F:nucleotide binding"/>
    <property type="evidence" value="ECO:0007669"/>
    <property type="project" value="InterPro"/>
</dbReference>
<evidence type="ECO:0000256" key="5">
    <source>
        <dbReference type="ARBA" id="ARBA00022679"/>
    </source>
</evidence>
<evidence type="ECO:0000256" key="16">
    <source>
        <dbReference type="ARBA" id="ARBA00023204"/>
    </source>
</evidence>
<keyword evidence="16" id="KW-0234">DNA repair</keyword>
<feature type="region of interest" description="Disordered" evidence="21">
    <location>
        <begin position="630"/>
        <end position="652"/>
    </location>
</feature>
<dbReference type="PRINTS" id="PR00106">
    <property type="entry name" value="DNAPOLB"/>
</dbReference>
<dbReference type="InterPro" id="IPR030559">
    <property type="entry name" value="PolZ_Rev3"/>
</dbReference>
<dbReference type="SUPFAM" id="SSF53098">
    <property type="entry name" value="Ribonuclease H-like"/>
    <property type="match status" value="1"/>
</dbReference>
<dbReference type="OrthoDB" id="2414538at2759"/>
<feature type="compositionally biased region" description="Acidic residues" evidence="21">
    <location>
        <begin position="425"/>
        <end position="440"/>
    </location>
</feature>
<dbReference type="Gene3D" id="3.30.342.10">
    <property type="entry name" value="DNA Polymerase, chain B, domain 1"/>
    <property type="match status" value="1"/>
</dbReference>
<evidence type="ECO:0000256" key="9">
    <source>
        <dbReference type="ARBA" id="ARBA00022763"/>
    </source>
</evidence>
<dbReference type="Pfam" id="PF14260">
    <property type="entry name" value="zf-C4pol"/>
    <property type="match status" value="1"/>
</dbReference>
<evidence type="ECO:0000256" key="4">
    <source>
        <dbReference type="ARBA" id="ARBA00022485"/>
    </source>
</evidence>
<feature type="region of interest" description="Disordered" evidence="21">
    <location>
        <begin position="513"/>
        <end position="534"/>
    </location>
</feature>
<keyword evidence="4 20" id="KW-0004">4Fe-4S</keyword>
<keyword evidence="17 20" id="KW-0539">Nucleus</keyword>
<evidence type="ECO:0000256" key="18">
    <source>
        <dbReference type="ARBA" id="ARBA00049244"/>
    </source>
</evidence>
<keyword evidence="14 20" id="KW-0411">Iron-sulfur</keyword>
<dbReference type="GO" id="GO:0042276">
    <property type="term" value="P:error-prone translesion synthesis"/>
    <property type="evidence" value="ECO:0007669"/>
    <property type="project" value="TreeGrafter"/>
</dbReference>
<keyword evidence="8 20" id="KW-0479">Metal-binding</keyword>
<feature type="region of interest" description="Disordered" evidence="21">
    <location>
        <begin position="797"/>
        <end position="821"/>
    </location>
</feature>
<dbReference type="GO" id="GO:0051539">
    <property type="term" value="F:4 iron, 4 sulfur cluster binding"/>
    <property type="evidence" value="ECO:0007669"/>
    <property type="project" value="UniProtKB-KW"/>
</dbReference>
<evidence type="ECO:0000256" key="3">
    <source>
        <dbReference type="ARBA" id="ARBA00005755"/>
    </source>
</evidence>
<feature type="domain" description="DNA polymerase zeta catalytic subunit N-terminal" evidence="26">
    <location>
        <begin position="4"/>
        <end position="60"/>
    </location>
</feature>
<keyword evidence="12 20" id="KW-0239">DNA-directed DNA polymerase</keyword>
<dbReference type="InterPro" id="IPR043502">
    <property type="entry name" value="DNA/RNA_pol_sf"/>
</dbReference>
<evidence type="ECO:0000256" key="8">
    <source>
        <dbReference type="ARBA" id="ARBA00022723"/>
    </source>
</evidence>
<comment type="similarity">
    <text evidence="3 20">Belongs to the DNA polymerase type-B family.</text>
</comment>
<dbReference type="PANTHER" id="PTHR45812:SF1">
    <property type="entry name" value="DNA POLYMERASE ZETA CATALYTIC SUBUNIT"/>
    <property type="match status" value="1"/>
</dbReference>
<evidence type="ECO:0000256" key="14">
    <source>
        <dbReference type="ARBA" id="ARBA00023014"/>
    </source>
</evidence>
<dbReference type="Pfam" id="PF24065">
    <property type="entry name" value="REV3_N"/>
    <property type="match status" value="1"/>
</dbReference>
<dbReference type="GO" id="GO:0003677">
    <property type="term" value="F:DNA binding"/>
    <property type="evidence" value="ECO:0007669"/>
    <property type="project" value="UniProtKB-KW"/>
</dbReference>
<evidence type="ECO:0000256" key="2">
    <source>
        <dbReference type="ARBA" id="ARBA00004123"/>
    </source>
</evidence>
<name>A0A5N7CNJ5_PETAA</name>
<evidence type="ECO:0000259" key="22">
    <source>
        <dbReference type="Pfam" id="PF00136"/>
    </source>
</evidence>
<reference evidence="27" key="1">
    <citation type="submission" date="2019-04" db="EMBL/GenBank/DDBJ databases">
        <title>Friends and foes A comparative genomics studyof 23 Aspergillus species from section Flavi.</title>
        <authorList>
            <consortium name="DOE Joint Genome Institute"/>
            <person name="Kjaerbolling I."/>
            <person name="Vesth T."/>
            <person name="Frisvad J.C."/>
            <person name="Nybo J.L."/>
            <person name="Theobald S."/>
            <person name="Kildgaard S."/>
            <person name="Isbrandt T."/>
            <person name="Kuo A."/>
            <person name="Sato A."/>
            <person name="Lyhne E.K."/>
            <person name="Kogle M.E."/>
            <person name="Wiebenga A."/>
            <person name="Kun R.S."/>
            <person name="Lubbers R.J."/>
            <person name="Makela M.R."/>
            <person name="Barry K."/>
            <person name="Chovatia M."/>
            <person name="Clum A."/>
            <person name="Daum C."/>
            <person name="Haridas S."/>
            <person name="He G."/>
            <person name="LaButti K."/>
            <person name="Lipzen A."/>
            <person name="Mondo S."/>
            <person name="Riley R."/>
            <person name="Salamov A."/>
            <person name="Simmons B.A."/>
            <person name="Magnuson J.K."/>
            <person name="Henrissat B."/>
            <person name="Mortensen U.H."/>
            <person name="Larsen T.O."/>
            <person name="Devries R.P."/>
            <person name="Grigoriev I.V."/>
            <person name="Machida M."/>
            <person name="Baker S.E."/>
            <person name="Andersen M.R."/>
        </authorList>
    </citation>
    <scope>NUCLEOTIDE SEQUENCE [LARGE SCALE GENOMIC DNA]</scope>
    <source>
        <strain evidence="27">IBT 14317</strain>
    </source>
</reference>
<dbReference type="Pfam" id="PF24055">
    <property type="entry name" value="POL3_N"/>
    <property type="match status" value="1"/>
</dbReference>
<keyword evidence="5 20" id="KW-0808">Transferase</keyword>
<dbReference type="InterPro" id="IPR023211">
    <property type="entry name" value="DNA_pol_palm_dom_sf"/>
</dbReference>
<dbReference type="FunFam" id="3.30.342.10:FF:000018">
    <property type="entry name" value="DNA polymerase"/>
    <property type="match status" value="1"/>
</dbReference>
<dbReference type="GO" id="GO:0005634">
    <property type="term" value="C:nucleus"/>
    <property type="evidence" value="ECO:0007669"/>
    <property type="project" value="UniProtKB-SubCell"/>
</dbReference>
<comment type="subunit">
    <text evidence="19">Forms DNA polymerase zeta with REV7.</text>
</comment>
<evidence type="ECO:0000256" key="10">
    <source>
        <dbReference type="ARBA" id="ARBA00022771"/>
    </source>
</evidence>
<dbReference type="CDD" id="cd05778">
    <property type="entry name" value="DNA_polB_zeta_exo"/>
    <property type="match status" value="1"/>
</dbReference>
<dbReference type="InterPro" id="IPR036397">
    <property type="entry name" value="RNaseH_sf"/>
</dbReference>
<dbReference type="InterPro" id="IPR056435">
    <property type="entry name" value="DPOD/Z_N"/>
</dbReference>
<keyword evidence="6 20" id="KW-0548">Nucleotidyltransferase</keyword>
<accession>A0A5N7CNJ5</accession>
<feature type="region of interest" description="Disordered" evidence="21">
    <location>
        <begin position="560"/>
        <end position="596"/>
    </location>
</feature>
<keyword evidence="13 20" id="KW-0408">Iron</keyword>
<dbReference type="Gene3D" id="3.90.1600.10">
    <property type="entry name" value="Palm domain of DNA polymerase"/>
    <property type="match status" value="1"/>
</dbReference>
<dbReference type="InterPro" id="IPR006133">
    <property type="entry name" value="DNA-dir_DNA_pol_B_exonuc"/>
</dbReference>
<gene>
    <name evidence="27" type="ORF">BDV23DRAFT_178779</name>
</gene>
<evidence type="ECO:0000256" key="20">
    <source>
        <dbReference type="RuleBase" id="RU000442"/>
    </source>
</evidence>
<evidence type="ECO:0000256" key="7">
    <source>
        <dbReference type="ARBA" id="ARBA00022705"/>
    </source>
</evidence>
<evidence type="ECO:0000256" key="12">
    <source>
        <dbReference type="ARBA" id="ARBA00022932"/>
    </source>
</evidence>
<feature type="compositionally biased region" description="Polar residues" evidence="21">
    <location>
        <begin position="446"/>
        <end position="471"/>
    </location>
</feature>
<dbReference type="Pfam" id="PF03104">
    <property type="entry name" value="DNA_pol_B_exo1"/>
    <property type="match status" value="1"/>
</dbReference>
<dbReference type="GO" id="GO:0008270">
    <property type="term" value="F:zinc ion binding"/>
    <property type="evidence" value="ECO:0007669"/>
    <property type="project" value="UniProtKB-KW"/>
</dbReference>
<dbReference type="FunFam" id="1.10.132.60:FF:000007">
    <property type="entry name" value="DNA polymerase"/>
    <property type="match status" value="1"/>
</dbReference>
<evidence type="ECO:0000256" key="6">
    <source>
        <dbReference type="ARBA" id="ARBA00022695"/>
    </source>
</evidence>
<comment type="cofactor">
    <cofactor evidence="1 20">
        <name>[4Fe-4S] cluster</name>
        <dbReference type="ChEBI" id="CHEBI:49883"/>
    </cofactor>
</comment>